<protein>
    <recommendedName>
        <fullName evidence="3">H/ACA ribonucleoprotein complex non-core subunit NAF1</fullName>
    </recommendedName>
</protein>
<feature type="region of interest" description="Disordered" evidence="9">
    <location>
        <begin position="422"/>
        <end position="498"/>
    </location>
</feature>
<dbReference type="GO" id="GO:0000493">
    <property type="term" value="P:box H/ACA snoRNP assembly"/>
    <property type="evidence" value="ECO:0007669"/>
    <property type="project" value="InterPro"/>
</dbReference>
<feature type="compositionally biased region" description="Acidic residues" evidence="9">
    <location>
        <begin position="228"/>
        <end position="244"/>
    </location>
</feature>
<evidence type="ECO:0000256" key="1">
    <source>
        <dbReference type="ARBA" id="ARBA00004123"/>
    </source>
</evidence>
<dbReference type="GO" id="GO:0003723">
    <property type="term" value="F:RNA binding"/>
    <property type="evidence" value="ECO:0007669"/>
    <property type="project" value="UniProtKB-KW"/>
</dbReference>
<evidence type="ECO:0000256" key="7">
    <source>
        <dbReference type="ARBA" id="ARBA00022884"/>
    </source>
</evidence>
<feature type="compositionally biased region" description="Acidic residues" evidence="9">
    <location>
        <begin position="254"/>
        <end position="273"/>
    </location>
</feature>
<sequence>MVGFVYDPTTKVEQEPKQEPTQPSLLKNPIDPIDFLDDLSFSFADSFLDFESLRDWIEEKPAPGMADLDAKMGRVDEGGAEIGVLEKSMEMGQDGFCEAKPAEGPTGDEFKELGNLGSSIEEEMEKVSLIGVLNGLAVDANGNVNSGYIVGANCDVEKNAEVLSVSGDGLGSNEVVGIDMNGVKSLFTVQESGSKNSGTSSDVDESETASESESESENPSSSSSSSSSDDEDDEDDNGNDEEEEKKDRDKEGENEVEEEEELEEKGTDVEEGEIREEEMAAWSEGDDEDAGGIVQTAPILSKNELKVLPPVPPVNVALQPNHQTLPVGAVLSILGSQVIVEGLEKHIPLNEGSILWITKSRSPLGLVDEIFGPVKNPYYVVRYNSDSEVPAGIQQGTLVSFVPEFVDQILNNSNLYKKGYDASGENDEELSDEIEFSDDEKEAEYRRMQKMTKRGTNDQKTGNMKKDKKKFKNRGANLRNDQPSAMQPPAGGDQPALAQKQQFVPSVADSLNHGNYPSSSGAVQGFAGGASLVPTFPQPSQPRCFTAPFNGIWTNGIPCQQPQNMGFPTNCMPWLQQNPQLPYLHPQLSYQMPFPNGMPLQQQFNASQNMPSNFAFPGGQPNFSAGRPFGPWSVPMGQQSGGNQPETLTGLQQPRHAPPYMNMGDQGVISSGGRVPPVNPGSNVASQNFNQFEHSNRGRKPYRRGGGRFGGGRGR</sequence>
<dbReference type="SUPFAM" id="SSF50447">
    <property type="entry name" value="Translation proteins"/>
    <property type="match status" value="1"/>
</dbReference>
<feature type="compositionally biased region" description="Polar residues" evidence="9">
    <location>
        <begin position="680"/>
        <end position="693"/>
    </location>
</feature>
<comment type="caution">
    <text evidence="10">The sequence shown here is derived from an EMBL/GenBank/DDBJ whole genome shotgun (WGS) entry which is preliminary data.</text>
</comment>
<dbReference type="AlphaFoldDB" id="A0AA88X9Y9"/>
<evidence type="ECO:0000313" key="11">
    <source>
        <dbReference type="Proteomes" id="UP001188597"/>
    </source>
</evidence>
<dbReference type="Proteomes" id="UP001188597">
    <property type="component" value="Unassembled WGS sequence"/>
</dbReference>
<evidence type="ECO:0000313" key="10">
    <source>
        <dbReference type="EMBL" id="KAK3039533.1"/>
    </source>
</evidence>
<feature type="compositionally biased region" description="Basic residues" evidence="9">
    <location>
        <begin position="697"/>
        <end position="706"/>
    </location>
</feature>
<proteinExistence type="inferred from homology"/>
<dbReference type="GO" id="GO:0006364">
    <property type="term" value="P:rRNA processing"/>
    <property type="evidence" value="ECO:0007669"/>
    <property type="project" value="UniProtKB-KW"/>
</dbReference>
<name>A0AA88X9Y9_9ASTE</name>
<feature type="compositionally biased region" description="Polar residues" evidence="9">
    <location>
        <begin position="636"/>
        <end position="652"/>
    </location>
</feature>
<keyword evidence="7" id="KW-0694">RNA-binding</keyword>
<keyword evidence="6" id="KW-0597">Phosphoprotein</keyword>
<organism evidence="10 11">
    <name type="scientific">Escallonia herrerae</name>
    <dbReference type="NCBI Taxonomy" id="1293975"/>
    <lineage>
        <taxon>Eukaryota</taxon>
        <taxon>Viridiplantae</taxon>
        <taxon>Streptophyta</taxon>
        <taxon>Embryophyta</taxon>
        <taxon>Tracheophyta</taxon>
        <taxon>Spermatophyta</taxon>
        <taxon>Magnoliopsida</taxon>
        <taxon>eudicotyledons</taxon>
        <taxon>Gunneridae</taxon>
        <taxon>Pentapetalae</taxon>
        <taxon>asterids</taxon>
        <taxon>campanulids</taxon>
        <taxon>Escalloniales</taxon>
        <taxon>Escalloniaceae</taxon>
        <taxon>Escallonia</taxon>
    </lineage>
</organism>
<keyword evidence="5" id="KW-0698">rRNA processing</keyword>
<evidence type="ECO:0000256" key="9">
    <source>
        <dbReference type="SAM" id="MobiDB-lite"/>
    </source>
</evidence>
<keyword evidence="4" id="KW-0690">Ribosome biogenesis</keyword>
<feature type="compositionally biased region" description="Low complexity" evidence="9">
    <location>
        <begin position="217"/>
        <end position="227"/>
    </location>
</feature>
<keyword evidence="11" id="KW-1185">Reference proteome</keyword>
<dbReference type="InterPro" id="IPR007504">
    <property type="entry name" value="H/ACA_rnp_Gar1/Naf1"/>
</dbReference>
<feature type="compositionally biased region" description="Acidic residues" evidence="9">
    <location>
        <begin position="424"/>
        <end position="442"/>
    </location>
</feature>
<evidence type="ECO:0000256" key="3">
    <source>
        <dbReference type="ARBA" id="ARBA00021438"/>
    </source>
</evidence>
<evidence type="ECO:0000256" key="6">
    <source>
        <dbReference type="ARBA" id="ARBA00022553"/>
    </source>
</evidence>
<dbReference type="EMBL" id="JAVXUP010000074">
    <property type="protein sequence ID" value="KAK3039533.1"/>
    <property type="molecule type" value="Genomic_DNA"/>
</dbReference>
<feature type="compositionally biased region" description="Acidic residues" evidence="9">
    <location>
        <begin position="202"/>
        <end position="216"/>
    </location>
</feature>
<feature type="region of interest" description="Disordered" evidence="9">
    <location>
        <begin position="1"/>
        <end position="29"/>
    </location>
</feature>
<dbReference type="GO" id="GO:0005634">
    <property type="term" value="C:nucleus"/>
    <property type="evidence" value="ECO:0007669"/>
    <property type="project" value="UniProtKB-SubCell"/>
</dbReference>
<dbReference type="InterPro" id="IPR040309">
    <property type="entry name" value="Naf1"/>
</dbReference>
<evidence type="ECO:0000256" key="8">
    <source>
        <dbReference type="ARBA" id="ARBA00023242"/>
    </source>
</evidence>
<evidence type="ECO:0000256" key="5">
    <source>
        <dbReference type="ARBA" id="ARBA00022552"/>
    </source>
</evidence>
<dbReference type="GO" id="GO:0001522">
    <property type="term" value="P:pseudouridine synthesis"/>
    <property type="evidence" value="ECO:0007669"/>
    <property type="project" value="InterPro"/>
</dbReference>
<gene>
    <name evidence="10" type="ORF">RJ639_027677</name>
</gene>
<evidence type="ECO:0000256" key="4">
    <source>
        <dbReference type="ARBA" id="ARBA00022517"/>
    </source>
</evidence>
<dbReference type="PANTHER" id="PTHR31633">
    <property type="entry name" value="H/ACA RIBONUCLEOPROTEIN COMPLEX NON-CORE SUBUNIT NAF1"/>
    <property type="match status" value="1"/>
</dbReference>
<comment type="similarity">
    <text evidence="2">Belongs to the NAF1 family.</text>
</comment>
<dbReference type="PANTHER" id="PTHR31633:SF1">
    <property type="entry name" value="H_ACA RIBONUCLEOPROTEIN COMPLEX NON-CORE SUBUNIT NAF1"/>
    <property type="match status" value="1"/>
</dbReference>
<dbReference type="GO" id="GO:0005732">
    <property type="term" value="C:sno(s)RNA-containing ribonucleoprotein complex"/>
    <property type="evidence" value="ECO:0007669"/>
    <property type="project" value="InterPro"/>
</dbReference>
<dbReference type="InterPro" id="IPR038664">
    <property type="entry name" value="Gar1/Naf1_Cbf5-bd_sf"/>
</dbReference>
<keyword evidence="8" id="KW-0539">Nucleus</keyword>
<dbReference type="Pfam" id="PF04410">
    <property type="entry name" value="Gar1"/>
    <property type="match status" value="1"/>
</dbReference>
<reference evidence="10" key="1">
    <citation type="submission" date="2022-12" db="EMBL/GenBank/DDBJ databases">
        <title>Draft genome assemblies for two species of Escallonia (Escalloniales).</title>
        <authorList>
            <person name="Chanderbali A."/>
            <person name="Dervinis C."/>
            <person name="Anghel I."/>
            <person name="Soltis D."/>
            <person name="Soltis P."/>
            <person name="Zapata F."/>
        </authorList>
    </citation>
    <scope>NUCLEOTIDE SEQUENCE</scope>
    <source>
        <strain evidence="10">UCBG64.0493</strain>
        <tissue evidence="10">Leaf</tissue>
    </source>
</reference>
<comment type="subcellular location">
    <subcellularLocation>
        <location evidence="1">Nucleus</location>
    </subcellularLocation>
</comment>
<dbReference type="InterPro" id="IPR009000">
    <property type="entry name" value="Transl_B-barrel_sf"/>
</dbReference>
<feature type="region of interest" description="Disordered" evidence="9">
    <location>
        <begin position="635"/>
        <end position="715"/>
    </location>
</feature>
<evidence type="ECO:0000256" key="2">
    <source>
        <dbReference type="ARBA" id="ARBA00009801"/>
    </source>
</evidence>
<dbReference type="Gene3D" id="2.40.10.230">
    <property type="entry name" value="Probable tRNA pseudouridine synthase domain"/>
    <property type="match status" value="1"/>
</dbReference>
<dbReference type="FunFam" id="2.40.10.230:FF:000002">
    <property type="entry name" value="H/ACA ribonucleoprotein complex non-core subunit NAF1"/>
    <property type="match status" value="1"/>
</dbReference>
<feature type="region of interest" description="Disordered" evidence="9">
    <location>
        <begin position="191"/>
        <end position="273"/>
    </location>
</feature>
<feature type="non-terminal residue" evidence="10">
    <location>
        <position position="1"/>
    </location>
</feature>
<accession>A0AA88X9Y9</accession>